<dbReference type="PROSITE" id="PS50930">
    <property type="entry name" value="HTH_LYTTR"/>
    <property type="match status" value="1"/>
</dbReference>
<dbReference type="Pfam" id="PF04397">
    <property type="entry name" value="LytTR"/>
    <property type="match status" value="1"/>
</dbReference>
<feature type="transmembrane region" description="Helical" evidence="1">
    <location>
        <begin position="62"/>
        <end position="83"/>
    </location>
</feature>
<dbReference type="InterPro" id="IPR007492">
    <property type="entry name" value="LytTR_DNA-bd_dom"/>
</dbReference>
<dbReference type="AlphaFoldDB" id="A0A5A9Z5D5"/>
<dbReference type="EMBL" id="VINQ01000013">
    <property type="protein sequence ID" value="KAA0912403.1"/>
    <property type="molecule type" value="Genomic_DNA"/>
</dbReference>
<name>A0A5A9Z5D5_9RHOB</name>
<sequence>MWGVIGAVATLTGPYGTYEVMTLPQRALFWALFVGLAIVVGRGTRVALETFMPGRPAWVGDVVHVGTTVPVITLVVLGLVPVMPGAEALVLPSGVSVTGSVLAIVLIVLGFRRAVRIEPTVNGNGEPQPRLAERLPRERRGPILRLSGRDHHVEVVTTQGTVTLRMRLADAIREMEPFEGYSTHRSHWVARQAIERIERESGAKWWVVLRNGDRVPLSRKYRPDLEAARVVDTL</sequence>
<feature type="transmembrane region" description="Helical" evidence="1">
    <location>
        <begin position="23"/>
        <end position="41"/>
    </location>
</feature>
<keyword evidence="1" id="KW-0812">Transmembrane</keyword>
<dbReference type="GO" id="GO:0003677">
    <property type="term" value="F:DNA binding"/>
    <property type="evidence" value="ECO:0007669"/>
    <property type="project" value="InterPro"/>
</dbReference>
<gene>
    <name evidence="3" type="ORF">FLO80_15150</name>
</gene>
<keyword evidence="4" id="KW-1185">Reference proteome</keyword>
<proteinExistence type="predicted"/>
<dbReference type="RefSeq" id="WP_111367187.1">
    <property type="nucleotide sequence ID" value="NZ_VINQ01000013.1"/>
</dbReference>
<evidence type="ECO:0000313" key="4">
    <source>
        <dbReference type="Proteomes" id="UP000325291"/>
    </source>
</evidence>
<dbReference type="Proteomes" id="UP000325291">
    <property type="component" value="Unassembled WGS sequence"/>
</dbReference>
<keyword evidence="1" id="KW-0472">Membrane</keyword>
<accession>A0A5A9Z5D5</accession>
<evidence type="ECO:0000259" key="2">
    <source>
        <dbReference type="PROSITE" id="PS50930"/>
    </source>
</evidence>
<feature type="domain" description="HTH LytTR-type" evidence="2">
    <location>
        <begin position="143"/>
        <end position="231"/>
    </location>
</feature>
<dbReference type="SMART" id="SM00850">
    <property type="entry name" value="LytTR"/>
    <property type="match status" value="1"/>
</dbReference>
<organism evidence="3 4">
    <name type="scientific">Aquicoccus porphyridii</name>
    <dbReference type="NCBI Taxonomy" id="1852029"/>
    <lineage>
        <taxon>Bacteria</taxon>
        <taxon>Pseudomonadati</taxon>
        <taxon>Pseudomonadota</taxon>
        <taxon>Alphaproteobacteria</taxon>
        <taxon>Rhodobacterales</taxon>
        <taxon>Paracoccaceae</taxon>
        <taxon>Aquicoccus</taxon>
    </lineage>
</organism>
<protein>
    <submittedName>
        <fullName evidence="3">LytTR family transcriptional regulator</fullName>
    </submittedName>
</protein>
<evidence type="ECO:0000313" key="3">
    <source>
        <dbReference type="EMBL" id="KAA0912403.1"/>
    </source>
</evidence>
<reference evidence="3 4" key="1">
    <citation type="submission" date="2019-07" db="EMBL/GenBank/DDBJ databases">
        <title>Aquicoccus porphyridii gen. nov., sp. nov., isolated from a small marine red alga, Porphyridium marinum.</title>
        <authorList>
            <person name="Liu L."/>
        </authorList>
    </citation>
    <scope>NUCLEOTIDE SEQUENCE [LARGE SCALE GENOMIC DNA]</scope>
    <source>
        <strain evidence="3 4">L1 8-17</strain>
    </source>
</reference>
<dbReference type="Gene3D" id="2.40.50.1020">
    <property type="entry name" value="LytTr DNA-binding domain"/>
    <property type="match status" value="1"/>
</dbReference>
<feature type="transmembrane region" description="Helical" evidence="1">
    <location>
        <begin position="89"/>
        <end position="111"/>
    </location>
</feature>
<comment type="caution">
    <text evidence="3">The sequence shown here is derived from an EMBL/GenBank/DDBJ whole genome shotgun (WGS) entry which is preliminary data.</text>
</comment>
<evidence type="ECO:0000256" key="1">
    <source>
        <dbReference type="SAM" id="Phobius"/>
    </source>
</evidence>
<keyword evidence="1" id="KW-1133">Transmembrane helix</keyword>